<protein>
    <submittedName>
        <fullName evidence="3">Uncharacterized protein LOC8267269 isoform X1</fullName>
    </submittedName>
</protein>
<organism evidence="3">
    <name type="scientific">Rhizophora mucronata</name>
    <name type="common">Asiatic mangrove</name>
    <dbReference type="NCBI Taxonomy" id="61149"/>
    <lineage>
        <taxon>Eukaryota</taxon>
        <taxon>Viridiplantae</taxon>
        <taxon>Streptophyta</taxon>
        <taxon>Embryophyta</taxon>
        <taxon>Tracheophyta</taxon>
        <taxon>Spermatophyta</taxon>
        <taxon>Magnoliopsida</taxon>
        <taxon>eudicotyledons</taxon>
        <taxon>Gunneridae</taxon>
        <taxon>Pentapetalae</taxon>
        <taxon>rosids</taxon>
        <taxon>fabids</taxon>
        <taxon>Malpighiales</taxon>
        <taxon>Rhizophoraceae</taxon>
        <taxon>Rhizophora</taxon>
    </lineage>
</organism>
<dbReference type="PANTHER" id="PTHR16057">
    <property type="entry name" value="WINS1, 2 PROTEIN"/>
    <property type="match status" value="1"/>
</dbReference>
<feature type="domain" description="Protein Lines C-terminal" evidence="2">
    <location>
        <begin position="647"/>
        <end position="682"/>
    </location>
</feature>
<dbReference type="InterPro" id="IPR032794">
    <property type="entry name" value="LINES_N"/>
</dbReference>
<accession>A0A2P2KH73</accession>
<evidence type="ECO:0000259" key="1">
    <source>
        <dbReference type="Pfam" id="PF14694"/>
    </source>
</evidence>
<dbReference type="AlphaFoldDB" id="A0A2P2KH73"/>
<dbReference type="InterPro" id="IPR024875">
    <property type="entry name" value="Protein_Lines"/>
</dbReference>
<sequence>MTRHDSKLPRLRRMIDDCIRPYTISSLQTDSSTDLRLPFSLTGENENDLLIALSQVLREIHLWISGIDCNSVAEQETEAEPVCDQILVEIFSDLILPLSAESPYVQHLSSNVLVAISEFVVASGSEWESFVHTLCACLELVLAHVLTYSRDPLMNAVEETNCDLQMLNVLKPRMKYANWFTAAGIIRVFRHILKNLNQGNDDQLLEALLGSISSFLLPISRDFKDKIGDGQSNDTLKSQVTNASFLKSVGEEDPKVQFLGSFIQFLCSLVEQSSLFEDKLNTQYHHPVVDLAVSFVPELLHGCLGKQGNCLKVSTSHYFRHKILMLMLRLSYQACLSCSIFVSWLQLLHDYFEEHLLKPLKLKTLEDECLEDSPFSWTLCAVEGGDLCSPHLQRQAILLFLRCCLSLINWERETNKQFACATLDSCLSFDSVLESDCCCRKKGFLELFKWLRGHLPANISVDNKLYMEKCMGFTISFLRLYMHEDDLLFKVLLQLVNVPSHPKEQLYEEKWTFHDLQGCVPFHASDVFNPIYLFHLFLAELHYDHQVLLDYLISKDIGISCAEYLLRCLRIVYNSWNSFVKFCVVGEQINQSSSKKIKFLLDGSDFQAEPPSPSVRDIMSSLEEKHKSGFDYDCMWYETKMHPFKEAKTCLFYLKDSLENLHKRSLFPYNPEVLLKCLTKFQKLCFDENNHDFP</sequence>
<reference evidence="3" key="1">
    <citation type="submission" date="2018-02" db="EMBL/GenBank/DDBJ databases">
        <title>Rhizophora mucronata_Transcriptome.</title>
        <authorList>
            <person name="Meera S.P."/>
            <person name="Sreeshan A."/>
            <person name="Augustine A."/>
        </authorList>
    </citation>
    <scope>NUCLEOTIDE SEQUENCE</scope>
    <source>
        <tissue evidence="3">Leaf</tissue>
    </source>
</reference>
<name>A0A2P2KH73_RHIMU</name>
<dbReference type="Pfam" id="PF14694">
    <property type="entry name" value="LINES_N"/>
    <property type="match status" value="1"/>
</dbReference>
<evidence type="ECO:0000259" key="2">
    <source>
        <dbReference type="Pfam" id="PF14695"/>
    </source>
</evidence>
<dbReference type="PANTHER" id="PTHR16057:SF1">
    <property type="entry name" value="PROTEIN LINES HOMOLOG 1"/>
    <property type="match status" value="1"/>
</dbReference>
<proteinExistence type="predicted"/>
<dbReference type="Pfam" id="PF14695">
    <property type="entry name" value="LINES_C"/>
    <property type="match status" value="1"/>
</dbReference>
<dbReference type="InterPro" id="IPR029415">
    <property type="entry name" value="Lines_C"/>
</dbReference>
<feature type="domain" description="Protein Lines N-terminal" evidence="1">
    <location>
        <begin position="474"/>
        <end position="583"/>
    </location>
</feature>
<dbReference type="EMBL" id="GGEC01024582">
    <property type="protein sequence ID" value="MBX05066.1"/>
    <property type="molecule type" value="Transcribed_RNA"/>
</dbReference>
<evidence type="ECO:0000313" key="3">
    <source>
        <dbReference type="EMBL" id="MBX05066.1"/>
    </source>
</evidence>